<evidence type="ECO:0000256" key="1">
    <source>
        <dbReference type="SAM" id="SignalP"/>
    </source>
</evidence>
<protein>
    <recommendedName>
        <fullName evidence="4">C-type lectin domain-containing protein</fullName>
    </recommendedName>
</protein>
<organism evidence="2 3">
    <name type="scientific">Ancylostoma caninum</name>
    <name type="common">Dog hookworm</name>
    <dbReference type="NCBI Taxonomy" id="29170"/>
    <lineage>
        <taxon>Eukaryota</taxon>
        <taxon>Metazoa</taxon>
        <taxon>Ecdysozoa</taxon>
        <taxon>Nematoda</taxon>
        <taxon>Chromadorea</taxon>
        <taxon>Rhabditida</taxon>
        <taxon>Rhabditina</taxon>
        <taxon>Rhabditomorpha</taxon>
        <taxon>Strongyloidea</taxon>
        <taxon>Ancylostomatidae</taxon>
        <taxon>Ancylostomatinae</taxon>
        <taxon>Ancylostoma</taxon>
    </lineage>
</organism>
<name>A0A368FJR7_ANCCA</name>
<evidence type="ECO:0000313" key="3">
    <source>
        <dbReference type="Proteomes" id="UP000252519"/>
    </source>
</evidence>
<dbReference type="Gene3D" id="3.10.100.10">
    <property type="entry name" value="Mannose-Binding Protein A, subunit A"/>
    <property type="match status" value="1"/>
</dbReference>
<reference evidence="2 3" key="1">
    <citation type="submission" date="2014-10" db="EMBL/GenBank/DDBJ databases">
        <title>Draft genome of the hookworm Ancylostoma caninum.</title>
        <authorList>
            <person name="Mitreva M."/>
        </authorList>
    </citation>
    <scope>NUCLEOTIDE SEQUENCE [LARGE SCALE GENOMIC DNA]</scope>
    <source>
        <strain evidence="2 3">Baltimore</strain>
    </source>
</reference>
<dbReference type="OrthoDB" id="5877913at2759"/>
<feature type="chain" id="PRO_5016677930" description="C-type lectin domain-containing protein" evidence="1">
    <location>
        <begin position="20"/>
        <end position="90"/>
    </location>
</feature>
<evidence type="ECO:0008006" key="4">
    <source>
        <dbReference type="Google" id="ProtNLM"/>
    </source>
</evidence>
<accession>A0A368FJR7</accession>
<dbReference type="STRING" id="29170.A0A368FJR7"/>
<comment type="caution">
    <text evidence="2">The sequence shown here is derived from an EMBL/GenBank/DDBJ whole genome shotgun (WGS) entry which is preliminary data.</text>
</comment>
<gene>
    <name evidence="2" type="ORF">ANCCAN_21898</name>
</gene>
<dbReference type="CDD" id="cd00037">
    <property type="entry name" value="CLECT"/>
    <property type="match status" value="1"/>
</dbReference>
<keyword evidence="3" id="KW-1185">Reference proteome</keyword>
<dbReference type="EMBL" id="JOJR01001120">
    <property type="protein sequence ID" value="RCN32302.1"/>
    <property type="molecule type" value="Genomic_DNA"/>
</dbReference>
<sequence>MYSLLAFLAVVAVVASSSCEPGWRYFPVTNSCYKLIDEELPWTVAEFKCLFQGAHHVSVDSAAENQFVRGTYRFHMFVDSSCLIEKCQLT</sequence>
<dbReference type="AlphaFoldDB" id="A0A368FJR7"/>
<evidence type="ECO:0000313" key="2">
    <source>
        <dbReference type="EMBL" id="RCN32302.1"/>
    </source>
</evidence>
<dbReference type="Proteomes" id="UP000252519">
    <property type="component" value="Unassembled WGS sequence"/>
</dbReference>
<proteinExistence type="predicted"/>
<dbReference type="InterPro" id="IPR016186">
    <property type="entry name" value="C-type_lectin-like/link_sf"/>
</dbReference>
<feature type="signal peptide" evidence="1">
    <location>
        <begin position="1"/>
        <end position="19"/>
    </location>
</feature>
<dbReference type="InterPro" id="IPR016187">
    <property type="entry name" value="CTDL_fold"/>
</dbReference>
<dbReference type="SUPFAM" id="SSF56436">
    <property type="entry name" value="C-type lectin-like"/>
    <property type="match status" value="1"/>
</dbReference>
<keyword evidence="1" id="KW-0732">Signal</keyword>